<feature type="region of interest" description="Disordered" evidence="2">
    <location>
        <begin position="430"/>
        <end position="463"/>
    </location>
</feature>
<dbReference type="OMA" id="CEGACEG"/>
<dbReference type="InParanoid" id="D7FMV2"/>
<accession>D7FMV2</accession>
<feature type="compositionally biased region" description="Gly residues" evidence="2">
    <location>
        <begin position="1112"/>
        <end position="1123"/>
    </location>
</feature>
<feature type="compositionally biased region" description="Basic and acidic residues" evidence="2">
    <location>
        <begin position="431"/>
        <end position="447"/>
    </location>
</feature>
<feature type="compositionally biased region" description="Basic and acidic residues" evidence="2">
    <location>
        <begin position="45"/>
        <end position="55"/>
    </location>
</feature>
<feature type="region of interest" description="Disordered" evidence="2">
    <location>
        <begin position="892"/>
        <end position="923"/>
    </location>
</feature>
<keyword evidence="5" id="KW-1185">Reference proteome</keyword>
<feature type="region of interest" description="Disordered" evidence="2">
    <location>
        <begin position="638"/>
        <end position="683"/>
    </location>
</feature>
<feature type="chain" id="PRO_5003095583" evidence="3">
    <location>
        <begin position="18"/>
        <end position="1813"/>
    </location>
</feature>
<feature type="region of interest" description="Disordered" evidence="2">
    <location>
        <begin position="1742"/>
        <end position="1768"/>
    </location>
</feature>
<feature type="region of interest" description="Disordered" evidence="2">
    <location>
        <begin position="290"/>
        <end position="313"/>
    </location>
</feature>
<feature type="compositionally biased region" description="Low complexity" evidence="2">
    <location>
        <begin position="1310"/>
        <end position="1321"/>
    </location>
</feature>
<feature type="coiled-coil region" evidence="1">
    <location>
        <begin position="1625"/>
        <end position="1652"/>
    </location>
</feature>
<dbReference type="EMBL" id="FN649739">
    <property type="protein sequence ID" value="CBJ30016.1"/>
    <property type="molecule type" value="Genomic_DNA"/>
</dbReference>
<dbReference type="OrthoDB" id="10413924at2759"/>
<evidence type="ECO:0000313" key="5">
    <source>
        <dbReference type="Proteomes" id="UP000002630"/>
    </source>
</evidence>
<feature type="region of interest" description="Disordered" evidence="2">
    <location>
        <begin position="43"/>
        <end position="65"/>
    </location>
</feature>
<feature type="signal peptide" evidence="3">
    <location>
        <begin position="1"/>
        <end position="17"/>
    </location>
</feature>
<sequence>MLRLPILLLQLIFLAASANLDLLGAAALTTVLDQRGFPLLQAPGAEDHRFPRSEDTQTCGRGSDGGLQRVNLVHIGTFVVQHASTVVKPSSSSRRWGESETSHLPDYVLELLAGREVGTRPGSGEKKNGTDGGSAATSPGAVEPLILLNGHVCTVLSLGKPSVGGFGSEGADFLLQEPYAWESDEEAEGFVLPPWMWDAVGGEMGGGNLLMTQAPIANVTGGSSCWPPHRKGNFSDPIASVDEYRVDKDSSHVGRDGCFEPFLQLASWGRGRFNPLAQFTPREILLGGVGGGERRSVPPEAPLGTRPEGKNTTSDKVMHAIRTREGGLEIVPAGDLHLQSGVARPGGEVLGGDVHVAARGEQGLIRLRSGSLEWSPASPSLPECPSSDCHPRGAVASLRVDDGTLEATGFSEAVRLSSARSFEVAIAATGEEQKDGGKNDGIGHEQGRGVGEGPHQHGYSSGTGLETKAALLKGDAGSLNTSAGVVNVEATDTLLAAGRNGVRVTSSAGDVRVDANGPDGSVVVRGGGAIVGVAPTVSFTAETAAAEAAAGGEEAKEEEDSERASGGGYLNLSVEAATIGGPQGGEGGGALLEADDEVRLRASNSSLLRVSAAEVSVHTPAIFLRSSSPLTAAAAGVGGAAASSNGDGRGPGPPQQPPQTTGRQDPGARGPGPTAAAELSLDDSGGVAVTASGSIGMETPGAFVQLSGRRSGGDGLAAGGRDDGEGLGRGGLLVAEAGDVRIRASAGVSVVAADGAEARAWAEEGASNGTAAAGGRLEVFPEGVSAAGTSTSLDSSERVTLRVGGSAKRRTAVSPESDGGVQSAAEGEEVESSAIVELGDWGVRVLAGASAASSDDNNKSNSNGSSNSSSTILLNAGSRLVFVAPQLAISHVGGGGAGAGEEGSARRHGAAGSGTIIEDPFSNAGGGGGGLWSDGLALTGRADERVLLQAGLGSTSESSSKKGAQDRAGSHISVEESWIHLCAGGGGDSSLPALSSSRMASATAASTAAETVARGGGGSGCTGGLGGGEGPSRKGLMVEAIGEANISSTEDLRLRAEGRIQISSPNDTSLYSPRGILLSGSSPRNGDGGDGGGGGTGTPSADHKESPSLDGAGLGGKGHNGLGLGQEEGGHVLLAPGAGSGVGIGRGFSSRHLASAAAVTSGSAGLPRSMLSLLWSPRAGAQACLCFHLEEGSRSAVRFGCEGLPYSGGLEVRHHLEGPGGDTLVLELASSPGRVVGDARGRWGVGAVPDADATGAPTQLSAALHVFAAVPLPTVAASSGLGGGEPTKPPVASVLVESPAGSAGVMQMLSVGGSSSRPSVPELSPAPDNTIVLSSRQSGEAQEGSTHNHWVVSQLAAGRDKKAGSASRPQWADPQADHSSWAGGMTLTHVVADGGPSGWRPALGTAQQSSSSSSPPAAGAGAPGGDHGGVAARPAVAFSVNGRAGFGACSTGARVTVGGALMAEQVLVLSDEGMVRDVESLGAQGNSQAMEAVRGVDVVTFGWTNEASLSYGLDLEVRQLGIIAQQAEREKRSSSLAWRDVATGRKAVSHSRLLATLVAAFQHLDASIQANGTIRDARLQELERASASAQESSGQVSDRLEAVEAMATRGLDSLLEWRRDRSLREKQLLEDIVEMKDRLAAQEEQTKALQEDHDSRTNSQDEQIRALSLRIGTVHASQSSKCDSSLLAELEALRKTQVVLEDRITGLAQRVHQDPALNEEAMFLEEVRRLEDILLTELQGGRIPQTTRPTSGDALPSDDIHPASGSSARTIGDLEAQSYLENHKDSVRLGAMAAVLRHREHLMALRQMDKLRS</sequence>
<keyword evidence="1" id="KW-0175">Coiled coil</keyword>
<feature type="compositionally biased region" description="Low complexity" evidence="2">
    <location>
        <begin position="658"/>
        <end position="677"/>
    </location>
</feature>
<feature type="region of interest" description="Disordered" evidence="2">
    <location>
        <begin position="1357"/>
        <end position="1427"/>
    </location>
</feature>
<keyword evidence="3" id="KW-0732">Signal</keyword>
<feature type="region of interest" description="Disordered" evidence="2">
    <location>
        <begin position="787"/>
        <end position="831"/>
    </location>
</feature>
<feature type="region of interest" description="Disordered" evidence="2">
    <location>
        <begin position="548"/>
        <end position="567"/>
    </location>
</feature>
<dbReference type="EMBL" id="FN648224">
    <property type="protein sequence ID" value="CBJ30016.1"/>
    <property type="molecule type" value="Genomic_DNA"/>
</dbReference>
<reference evidence="4 5" key="1">
    <citation type="journal article" date="2010" name="Nature">
        <title>The Ectocarpus genome and the independent evolution of multicellularity in brown algae.</title>
        <authorList>
            <person name="Cock J.M."/>
            <person name="Sterck L."/>
            <person name="Rouze P."/>
            <person name="Scornet D."/>
            <person name="Allen A.E."/>
            <person name="Amoutzias G."/>
            <person name="Anthouard V."/>
            <person name="Artiguenave F."/>
            <person name="Aury J.M."/>
            <person name="Badger J.H."/>
            <person name="Beszteri B."/>
            <person name="Billiau K."/>
            <person name="Bonnet E."/>
            <person name="Bothwell J.H."/>
            <person name="Bowler C."/>
            <person name="Boyen C."/>
            <person name="Brownlee C."/>
            <person name="Carrano C.J."/>
            <person name="Charrier B."/>
            <person name="Cho G.Y."/>
            <person name="Coelho S.M."/>
            <person name="Collen J."/>
            <person name="Corre E."/>
            <person name="Da Silva C."/>
            <person name="Delage L."/>
            <person name="Delaroque N."/>
            <person name="Dittami S.M."/>
            <person name="Doulbeau S."/>
            <person name="Elias M."/>
            <person name="Farnham G."/>
            <person name="Gachon C.M."/>
            <person name="Gschloessl B."/>
            <person name="Heesch S."/>
            <person name="Jabbari K."/>
            <person name="Jubin C."/>
            <person name="Kawai H."/>
            <person name="Kimura K."/>
            <person name="Kloareg B."/>
            <person name="Kupper F.C."/>
            <person name="Lang D."/>
            <person name="Le Bail A."/>
            <person name="Leblanc C."/>
            <person name="Lerouge P."/>
            <person name="Lohr M."/>
            <person name="Lopez P.J."/>
            <person name="Martens C."/>
            <person name="Maumus F."/>
            <person name="Michel G."/>
            <person name="Miranda-Saavedra D."/>
            <person name="Morales J."/>
            <person name="Moreau H."/>
            <person name="Motomura T."/>
            <person name="Nagasato C."/>
            <person name="Napoli C.A."/>
            <person name="Nelson D.R."/>
            <person name="Nyvall-Collen P."/>
            <person name="Peters A.F."/>
            <person name="Pommier C."/>
            <person name="Potin P."/>
            <person name="Poulain J."/>
            <person name="Quesneville H."/>
            <person name="Read B."/>
            <person name="Rensing S.A."/>
            <person name="Ritter A."/>
            <person name="Rousvoal S."/>
            <person name="Samanta M."/>
            <person name="Samson G."/>
            <person name="Schroeder D.C."/>
            <person name="Segurens B."/>
            <person name="Strittmatter M."/>
            <person name="Tonon T."/>
            <person name="Tregear J.W."/>
            <person name="Valentin K."/>
            <person name="von Dassow P."/>
            <person name="Yamagishi T."/>
            <person name="Van de Peer Y."/>
            <person name="Wincker P."/>
        </authorList>
    </citation>
    <scope>NUCLEOTIDE SEQUENCE [LARGE SCALE GENOMIC DNA]</scope>
    <source>
        <strain evidence="5">Ec32 / CCAP1310/4</strain>
    </source>
</reference>
<feature type="compositionally biased region" description="Gly residues" evidence="2">
    <location>
        <begin position="892"/>
        <end position="901"/>
    </location>
</feature>
<feature type="region of interest" description="Disordered" evidence="2">
    <location>
        <begin position="118"/>
        <end position="138"/>
    </location>
</feature>
<feature type="compositionally biased region" description="Low complexity" evidence="2">
    <location>
        <begin position="1409"/>
        <end position="1420"/>
    </location>
</feature>
<evidence type="ECO:0000256" key="2">
    <source>
        <dbReference type="SAM" id="MobiDB-lite"/>
    </source>
</evidence>
<feature type="compositionally biased region" description="Gly residues" evidence="2">
    <location>
        <begin position="1086"/>
        <end position="1097"/>
    </location>
</feature>
<feature type="region of interest" description="Disordered" evidence="2">
    <location>
        <begin position="1063"/>
        <end position="1123"/>
    </location>
</feature>
<protein>
    <submittedName>
        <fullName evidence="4">Similar to kinesin-related protein</fullName>
    </submittedName>
</protein>
<evidence type="ECO:0000256" key="3">
    <source>
        <dbReference type="SAM" id="SignalP"/>
    </source>
</evidence>
<dbReference type="Proteomes" id="UP000002630">
    <property type="component" value="Linkage Group LG14"/>
</dbReference>
<organism evidence="4 5">
    <name type="scientific">Ectocarpus siliculosus</name>
    <name type="common">Brown alga</name>
    <name type="synonym">Conferva siliculosa</name>
    <dbReference type="NCBI Taxonomy" id="2880"/>
    <lineage>
        <taxon>Eukaryota</taxon>
        <taxon>Sar</taxon>
        <taxon>Stramenopiles</taxon>
        <taxon>Ochrophyta</taxon>
        <taxon>PX clade</taxon>
        <taxon>Phaeophyceae</taxon>
        <taxon>Ectocarpales</taxon>
        <taxon>Ectocarpaceae</taxon>
        <taxon>Ectocarpus</taxon>
    </lineage>
</organism>
<feature type="compositionally biased region" description="Gly residues" evidence="2">
    <location>
        <begin position="1014"/>
        <end position="1030"/>
    </location>
</feature>
<evidence type="ECO:0000313" key="4">
    <source>
        <dbReference type="EMBL" id="CBJ30016.1"/>
    </source>
</evidence>
<feature type="region of interest" description="Disordered" evidence="2">
    <location>
        <begin position="1012"/>
        <end position="1031"/>
    </location>
</feature>
<feature type="region of interest" description="Disordered" evidence="2">
    <location>
        <begin position="1309"/>
        <end position="1330"/>
    </location>
</feature>
<name>D7FMV2_ECTSI</name>
<proteinExistence type="predicted"/>
<evidence type="ECO:0000256" key="1">
    <source>
        <dbReference type="SAM" id="Coils"/>
    </source>
</evidence>
<gene>
    <name evidence="4" type="ORF">Esi_0171_0021</name>
</gene>